<evidence type="ECO:0000313" key="10">
    <source>
        <dbReference type="Proteomes" id="UP000250744"/>
    </source>
</evidence>
<keyword evidence="5 7" id="KW-0472">Membrane</keyword>
<evidence type="ECO:0000256" key="1">
    <source>
        <dbReference type="ARBA" id="ARBA00004651"/>
    </source>
</evidence>
<dbReference type="EMBL" id="QKRX01000005">
    <property type="protein sequence ID" value="RAU18375.1"/>
    <property type="molecule type" value="Genomic_DNA"/>
</dbReference>
<evidence type="ECO:0000256" key="4">
    <source>
        <dbReference type="ARBA" id="ARBA00022989"/>
    </source>
</evidence>
<evidence type="ECO:0000313" key="9">
    <source>
        <dbReference type="EMBL" id="RAU18375.1"/>
    </source>
</evidence>
<dbReference type="Gene3D" id="3.30.450.20">
    <property type="entry name" value="PAS domain"/>
    <property type="match status" value="2"/>
</dbReference>
<comment type="subcellular location">
    <subcellularLocation>
        <location evidence="1">Cell membrane</location>
        <topology evidence="1">Multi-pass membrane protein</topology>
    </subcellularLocation>
</comment>
<evidence type="ECO:0000256" key="3">
    <source>
        <dbReference type="ARBA" id="ARBA00022692"/>
    </source>
</evidence>
<protein>
    <recommendedName>
        <fullName evidence="8">GGDEF domain-containing protein</fullName>
    </recommendedName>
</protein>
<keyword evidence="6" id="KW-0175">Coiled coil</keyword>
<dbReference type="InterPro" id="IPR052163">
    <property type="entry name" value="DGC-Regulatory_Protein"/>
</dbReference>
<evidence type="ECO:0000259" key="8">
    <source>
        <dbReference type="PROSITE" id="PS50887"/>
    </source>
</evidence>
<dbReference type="Pfam" id="PF08269">
    <property type="entry name" value="dCache_2"/>
    <property type="match status" value="1"/>
</dbReference>
<dbReference type="Proteomes" id="UP000250744">
    <property type="component" value="Unassembled WGS sequence"/>
</dbReference>
<keyword evidence="4 7" id="KW-1133">Transmembrane helix</keyword>
<dbReference type="PROSITE" id="PS50887">
    <property type="entry name" value="GGDEF"/>
    <property type="match status" value="1"/>
</dbReference>
<evidence type="ECO:0000256" key="5">
    <source>
        <dbReference type="ARBA" id="ARBA00023136"/>
    </source>
</evidence>
<keyword evidence="2" id="KW-1003">Cell membrane</keyword>
<dbReference type="InterPro" id="IPR033480">
    <property type="entry name" value="sCache_2"/>
</dbReference>
<dbReference type="AlphaFoldDB" id="A0A364NNB4"/>
<dbReference type="InterPro" id="IPR043128">
    <property type="entry name" value="Rev_trsase/Diguanyl_cyclase"/>
</dbReference>
<evidence type="ECO:0000256" key="6">
    <source>
        <dbReference type="SAM" id="Coils"/>
    </source>
</evidence>
<accession>A0A364NNB4</accession>
<name>A0A364NNB4_9GAMM</name>
<dbReference type="InterPro" id="IPR029787">
    <property type="entry name" value="Nucleotide_cyclase"/>
</dbReference>
<evidence type="ECO:0000256" key="7">
    <source>
        <dbReference type="SAM" id="Phobius"/>
    </source>
</evidence>
<dbReference type="SUPFAM" id="SSF55073">
    <property type="entry name" value="Nucleotide cyclase"/>
    <property type="match status" value="1"/>
</dbReference>
<keyword evidence="10" id="KW-1185">Reference proteome</keyword>
<sequence>MRLSNPAKNLPKLHLLGTLMVVFTLTLMLGGLFLGQRFADQINFLNKLEDSVTLQIQNQLQSEMIALRNYLDHTRAQSDEILRARLIEQVDLAYNLMNSIYQQEQGLRDPQEIKKLIVESLRTLRFFDGRGYYFVDDMEGRFILLPTAPEYEGRLMPDNQDDTGHFIMKGLIEAARKPRGEGFSQYRWYHPEKPSQMSDKLAYVRYFEPFDWLIGTGDYTYEWDKKQQEVAKNWVRSHRFGQSGYITLFDVSGQLLVSPGNTELEQISSNQRSKVEQESLSLMVLIATDGGGFVDYWFEDPTTKELRKKQALVDVYEDWGWILATTIFEEDFNSLLNQERQEFSAAQARNYRQLLIGVSIALILSVLASLVFSRWSRHLFKTYHETNQAQQLQLQEQAKKLQEKEQQLRALAFFDPLTSLPNRRSFMNTLSNRNDSCEFRAGYASLLFIDLDNFKPLNDTYGHDYGDLLLQQVANRLQDGVDGNCFVARLGGDEFVVLVDDAGDNAQKAFSRTEEVILNLQEDLADLYRLKDIQYPITISIGATVFCAGEKPVDVLLKEADLAMYASKAKGRNGFTFFEPSQV</sequence>
<dbReference type="SMART" id="SM01049">
    <property type="entry name" value="Cache_2"/>
    <property type="match status" value="1"/>
</dbReference>
<feature type="transmembrane region" description="Helical" evidence="7">
    <location>
        <begin position="354"/>
        <end position="372"/>
    </location>
</feature>
<dbReference type="PANTHER" id="PTHR46663">
    <property type="entry name" value="DIGUANYLATE CYCLASE DGCT-RELATED"/>
    <property type="match status" value="1"/>
</dbReference>
<reference evidence="9 10" key="1">
    <citation type="submission" date="2018-06" db="EMBL/GenBank/DDBJ databases">
        <title>Nitrincola tibetense sp. nov., isolated from Lake XuguoCo on Tibetan Plateau.</title>
        <authorList>
            <person name="Xing P."/>
        </authorList>
    </citation>
    <scope>NUCLEOTIDE SEQUENCE [LARGE SCALE GENOMIC DNA]</scope>
    <source>
        <strain evidence="10">xg18</strain>
    </source>
</reference>
<comment type="caution">
    <text evidence="9">The sequence shown here is derived from an EMBL/GenBank/DDBJ whole genome shotgun (WGS) entry which is preliminary data.</text>
</comment>
<dbReference type="GO" id="GO:0005886">
    <property type="term" value="C:plasma membrane"/>
    <property type="evidence" value="ECO:0007669"/>
    <property type="project" value="UniProtKB-SubCell"/>
</dbReference>
<proteinExistence type="predicted"/>
<organism evidence="9 10">
    <name type="scientific">Nitrincola tibetensis</name>
    <dbReference type="NCBI Taxonomy" id="2219697"/>
    <lineage>
        <taxon>Bacteria</taxon>
        <taxon>Pseudomonadati</taxon>
        <taxon>Pseudomonadota</taxon>
        <taxon>Gammaproteobacteria</taxon>
        <taxon>Oceanospirillales</taxon>
        <taxon>Oceanospirillaceae</taxon>
        <taxon>Nitrincola</taxon>
    </lineage>
</organism>
<keyword evidence="3 7" id="KW-0812">Transmembrane</keyword>
<dbReference type="CDD" id="cd01949">
    <property type="entry name" value="GGDEF"/>
    <property type="match status" value="1"/>
</dbReference>
<dbReference type="Pfam" id="PF00990">
    <property type="entry name" value="GGDEF"/>
    <property type="match status" value="1"/>
</dbReference>
<dbReference type="InterPro" id="IPR004010">
    <property type="entry name" value="Double_Cache_2"/>
</dbReference>
<dbReference type="SMART" id="SM00267">
    <property type="entry name" value="GGDEF"/>
    <property type="match status" value="1"/>
</dbReference>
<feature type="coiled-coil region" evidence="6">
    <location>
        <begin position="384"/>
        <end position="411"/>
    </location>
</feature>
<evidence type="ECO:0000256" key="2">
    <source>
        <dbReference type="ARBA" id="ARBA00022475"/>
    </source>
</evidence>
<dbReference type="OrthoDB" id="8416215at2"/>
<gene>
    <name evidence="9" type="ORF">DN062_09105</name>
</gene>
<dbReference type="PANTHER" id="PTHR46663:SF2">
    <property type="entry name" value="GGDEF DOMAIN-CONTAINING PROTEIN"/>
    <property type="match status" value="1"/>
</dbReference>
<dbReference type="InterPro" id="IPR000160">
    <property type="entry name" value="GGDEF_dom"/>
</dbReference>
<feature type="domain" description="GGDEF" evidence="8">
    <location>
        <begin position="442"/>
        <end position="580"/>
    </location>
</feature>
<dbReference type="Gene3D" id="3.30.70.270">
    <property type="match status" value="1"/>
</dbReference>
<dbReference type="NCBIfam" id="TIGR00254">
    <property type="entry name" value="GGDEF"/>
    <property type="match status" value="1"/>
</dbReference>